<reference evidence="3 4" key="1">
    <citation type="submission" date="2018-10" db="EMBL/GenBank/DDBJ databases">
        <title>Isolation from soil.</title>
        <authorList>
            <person name="Hu J."/>
        </authorList>
    </citation>
    <scope>NUCLEOTIDE SEQUENCE [LARGE SCALE GENOMIC DNA]</scope>
    <source>
        <strain evidence="3 4">NEAU-Ht49</strain>
    </source>
</reference>
<evidence type="ECO:0000313" key="3">
    <source>
        <dbReference type="EMBL" id="RMI45929.1"/>
    </source>
</evidence>
<accession>A0A3M2M8W8</accession>
<feature type="compositionally biased region" description="Basic and acidic residues" evidence="1">
    <location>
        <begin position="32"/>
        <end position="44"/>
    </location>
</feature>
<dbReference type="AlphaFoldDB" id="A0A3M2M8W8"/>
<dbReference type="RefSeq" id="WP_122193762.1">
    <property type="nucleotide sequence ID" value="NZ_JBHSKC010000010.1"/>
</dbReference>
<gene>
    <name evidence="3" type="ORF">EBO15_08430</name>
</gene>
<keyword evidence="4" id="KW-1185">Reference proteome</keyword>
<dbReference type="InterPro" id="IPR007278">
    <property type="entry name" value="DUF397"/>
</dbReference>
<dbReference type="OrthoDB" id="4570646at2"/>
<dbReference type="Proteomes" id="UP000282674">
    <property type="component" value="Unassembled WGS sequence"/>
</dbReference>
<comment type="caution">
    <text evidence="3">The sequence shown here is derived from an EMBL/GenBank/DDBJ whole genome shotgun (WGS) entry which is preliminary data.</text>
</comment>
<sequence>MTEWRKSSHSGGGSSSGDCVELADLGPTVGVRDSRDPEGPRLELDGPGFTTLINTVRTHTPA</sequence>
<organism evidence="3 4">
    <name type="scientific">Actinomadura harenae</name>
    <dbReference type="NCBI Taxonomy" id="2483351"/>
    <lineage>
        <taxon>Bacteria</taxon>
        <taxon>Bacillati</taxon>
        <taxon>Actinomycetota</taxon>
        <taxon>Actinomycetes</taxon>
        <taxon>Streptosporangiales</taxon>
        <taxon>Thermomonosporaceae</taxon>
        <taxon>Actinomadura</taxon>
    </lineage>
</organism>
<feature type="domain" description="DUF397" evidence="2">
    <location>
        <begin position="3"/>
        <end position="57"/>
    </location>
</feature>
<dbReference type="EMBL" id="RFFG01000011">
    <property type="protein sequence ID" value="RMI45929.1"/>
    <property type="molecule type" value="Genomic_DNA"/>
</dbReference>
<protein>
    <submittedName>
        <fullName evidence="3">DUF397 domain-containing protein</fullName>
    </submittedName>
</protein>
<evidence type="ECO:0000313" key="4">
    <source>
        <dbReference type="Proteomes" id="UP000282674"/>
    </source>
</evidence>
<proteinExistence type="predicted"/>
<evidence type="ECO:0000259" key="2">
    <source>
        <dbReference type="Pfam" id="PF04149"/>
    </source>
</evidence>
<evidence type="ECO:0000256" key="1">
    <source>
        <dbReference type="SAM" id="MobiDB-lite"/>
    </source>
</evidence>
<name>A0A3M2M8W8_9ACTN</name>
<feature type="region of interest" description="Disordered" evidence="1">
    <location>
        <begin position="1"/>
        <end position="48"/>
    </location>
</feature>
<dbReference type="Pfam" id="PF04149">
    <property type="entry name" value="DUF397"/>
    <property type="match status" value="1"/>
</dbReference>